<dbReference type="Gene3D" id="3.40.50.1580">
    <property type="entry name" value="Nucleoside phosphorylase domain"/>
    <property type="match status" value="1"/>
</dbReference>
<dbReference type="AlphaFoldDB" id="A0A084QMA6"/>
<keyword evidence="2" id="KW-1185">Reference proteome</keyword>
<dbReference type="HOGENOM" id="CLU_977191_0_0_1"/>
<dbReference type="InParanoid" id="A0A084QMA6"/>
<dbReference type="Proteomes" id="UP000028524">
    <property type="component" value="Unassembled WGS sequence"/>
</dbReference>
<evidence type="ECO:0000313" key="1">
    <source>
        <dbReference type="EMBL" id="KFA65091.1"/>
    </source>
</evidence>
<accession>A0A084QMA6</accession>
<name>A0A084QMA6_STAC4</name>
<dbReference type="GO" id="GO:0003824">
    <property type="term" value="F:catalytic activity"/>
    <property type="evidence" value="ECO:0007669"/>
    <property type="project" value="InterPro"/>
</dbReference>
<dbReference type="GO" id="GO:0009116">
    <property type="term" value="P:nucleoside metabolic process"/>
    <property type="evidence" value="ECO:0007669"/>
    <property type="project" value="InterPro"/>
</dbReference>
<sequence length="285" mass="30629">MIDLQASNAEEAVATAGDLPLQERNIRIGWICTTTRSYVAARAFLHSPTRPPHVHSEDGNYYVAGTCGRYLVVVATCHTKDGTLPSAVRIANDMLKSFPGIKLFLSTGTAVATPCYKEHLNLGDVVSAGIDGIPMIPETLKNVPWDLSMTGMKVLNSPPKICLTSIWDVYIDLASEENTVQLAMDNALSPKPGLRKKFGRPQHGLDGSRGLPDLLQALEEDMNGEALNRPSPVLPRQAGASDDEKSIYYGKIASGVSTSRTAATLAECLCFTAEAEDISVDVPCL</sequence>
<dbReference type="EMBL" id="KL660620">
    <property type="protein sequence ID" value="KFA65091.1"/>
    <property type="molecule type" value="Genomic_DNA"/>
</dbReference>
<evidence type="ECO:0000313" key="2">
    <source>
        <dbReference type="Proteomes" id="UP000028524"/>
    </source>
</evidence>
<proteinExistence type="predicted"/>
<evidence type="ECO:0008006" key="3">
    <source>
        <dbReference type="Google" id="ProtNLM"/>
    </source>
</evidence>
<dbReference type="InterPro" id="IPR035994">
    <property type="entry name" value="Nucleoside_phosphorylase_sf"/>
</dbReference>
<gene>
    <name evidence="1" type="ORF">S40285_03103</name>
</gene>
<dbReference type="OrthoDB" id="20872at2759"/>
<organism evidence="1 2">
    <name type="scientific">Stachybotrys chlorohalonatus (strain IBT 40285)</name>
    <dbReference type="NCBI Taxonomy" id="1283841"/>
    <lineage>
        <taxon>Eukaryota</taxon>
        <taxon>Fungi</taxon>
        <taxon>Dikarya</taxon>
        <taxon>Ascomycota</taxon>
        <taxon>Pezizomycotina</taxon>
        <taxon>Sordariomycetes</taxon>
        <taxon>Hypocreomycetidae</taxon>
        <taxon>Hypocreales</taxon>
        <taxon>Stachybotryaceae</taxon>
        <taxon>Stachybotrys</taxon>
    </lineage>
</organism>
<dbReference type="STRING" id="1283841.A0A084QMA6"/>
<reference evidence="1 2" key="1">
    <citation type="journal article" date="2014" name="BMC Genomics">
        <title>Comparative genome sequencing reveals chemotype-specific gene clusters in the toxigenic black mold Stachybotrys.</title>
        <authorList>
            <person name="Semeiks J."/>
            <person name="Borek D."/>
            <person name="Otwinowski Z."/>
            <person name="Grishin N.V."/>
        </authorList>
    </citation>
    <scope>NUCLEOTIDE SEQUENCE [LARGE SCALE GENOMIC DNA]</scope>
    <source>
        <strain evidence="1 2">IBT 40285</strain>
    </source>
</reference>
<protein>
    <recommendedName>
        <fullName evidence="3">Nucleoside phosphorylase domain-containing protein</fullName>
    </recommendedName>
</protein>